<feature type="compositionally biased region" description="Low complexity" evidence="1">
    <location>
        <begin position="405"/>
        <end position="416"/>
    </location>
</feature>
<feature type="region of interest" description="Disordered" evidence="1">
    <location>
        <begin position="315"/>
        <end position="345"/>
    </location>
</feature>
<evidence type="ECO:0000313" key="3">
    <source>
        <dbReference type="Proteomes" id="UP000006727"/>
    </source>
</evidence>
<dbReference type="Proteomes" id="UP000006727">
    <property type="component" value="Chromosome 21"/>
</dbReference>
<dbReference type="EnsemblPlants" id="Pp3c21_13560V3.1">
    <property type="protein sequence ID" value="Pp3c21_13560V3.1"/>
    <property type="gene ID" value="Pp3c21_13560"/>
</dbReference>
<keyword evidence="3" id="KW-1185">Reference proteome</keyword>
<evidence type="ECO:0000256" key="1">
    <source>
        <dbReference type="SAM" id="MobiDB-lite"/>
    </source>
</evidence>
<dbReference type="InParanoid" id="A0A7I4FE36"/>
<organism evidence="2 3">
    <name type="scientific">Physcomitrium patens</name>
    <name type="common">Spreading-leaved earth moss</name>
    <name type="synonym">Physcomitrella patens</name>
    <dbReference type="NCBI Taxonomy" id="3218"/>
    <lineage>
        <taxon>Eukaryota</taxon>
        <taxon>Viridiplantae</taxon>
        <taxon>Streptophyta</taxon>
        <taxon>Embryophyta</taxon>
        <taxon>Bryophyta</taxon>
        <taxon>Bryophytina</taxon>
        <taxon>Bryopsida</taxon>
        <taxon>Funariidae</taxon>
        <taxon>Funariales</taxon>
        <taxon>Funariaceae</taxon>
        <taxon>Physcomitrium</taxon>
    </lineage>
</organism>
<reference evidence="2" key="3">
    <citation type="submission" date="2020-12" db="UniProtKB">
        <authorList>
            <consortium name="EnsemblPlants"/>
        </authorList>
    </citation>
    <scope>IDENTIFICATION</scope>
</reference>
<name>A0A7I4FE36_PHYPA</name>
<protein>
    <submittedName>
        <fullName evidence="2">Uncharacterized protein</fullName>
    </submittedName>
</protein>
<dbReference type="Gramene" id="Pp3c21_13560V3.1">
    <property type="protein sequence ID" value="Pp3c21_13560V3.1"/>
    <property type="gene ID" value="Pp3c21_13560"/>
</dbReference>
<proteinExistence type="predicted"/>
<accession>A0A7I4FE36</accession>
<reference evidence="2 3" key="1">
    <citation type="journal article" date="2008" name="Science">
        <title>The Physcomitrella genome reveals evolutionary insights into the conquest of land by plants.</title>
        <authorList>
            <person name="Rensing S."/>
            <person name="Lang D."/>
            <person name="Zimmer A."/>
            <person name="Terry A."/>
            <person name="Salamov A."/>
            <person name="Shapiro H."/>
            <person name="Nishiyama T."/>
            <person name="Perroud P.-F."/>
            <person name="Lindquist E."/>
            <person name="Kamisugi Y."/>
            <person name="Tanahashi T."/>
            <person name="Sakakibara K."/>
            <person name="Fujita T."/>
            <person name="Oishi K."/>
            <person name="Shin-I T."/>
            <person name="Kuroki Y."/>
            <person name="Toyoda A."/>
            <person name="Suzuki Y."/>
            <person name="Hashimoto A."/>
            <person name="Yamaguchi K."/>
            <person name="Sugano A."/>
            <person name="Kohara Y."/>
            <person name="Fujiyama A."/>
            <person name="Anterola A."/>
            <person name="Aoki S."/>
            <person name="Ashton N."/>
            <person name="Barbazuk W.B."/>
            <person name="Barker E."/>
            <person name="Bennetzen J."/>
            <person name="Bezanilla M."/>
            <person name="Blankenship R."/>
            <person name="Cho S.H."/>
            <person name="Dutcher S."/>
            <person name="Estelle M."/>
            <person name="Fawcett J.A."/>
            <person name="Gundlach H."/>
            <person name="Hanada K."/>
            <person name="Heyl A."/>
            <person name="Hicks K.A."/>
            <person name="Hugh J."/>
            <person name="Lohr M."/>
            <person name="Mayer K."/>
            <person name="Melkozernov A."/>
            <person name="Murata T."/>
            <person name="Nelson D."/>
            <person name="Pils B."/>
            <person name="Prigge M."/>
            <person name="Reiss B."/>
            <person name="Renner T."/>
            <person name="Rombauts S."/>
            <person name="Rushton P."/>
            <person name="Sanderfoot A."/>
            <person name="Schween G."/>
            <person name="Shiu S.-H."/>
            <person name="Stueber K."/>
            <person name="Theodoulou F.L."/>
            <person name="Tu H."/>
            <person name="Van de Peer Y."/>
            <person name="Verrier P.J."/>
            <person name="Waters E."/>
            <person name="Wood A."/>
            <person name="Yang L."/>
            <person name="Cove D."/>
            <person name="Cuming A."/>
            <person name="Hasebe M."/>
            <person name="Lucas S."/>
            <person name="Mishler D.B."/>
            <person name="Reski R."/>
            <person name="Grigoriev I."/>
            <person name="Quatrano R.S."/>
            <person name="Boore J.L."/>
        </authorList>
    </citation>
    <scope>NUCLEOTIDE SEQUENCE [LARGE SCALE GENOMIC DNA]</scope>
    <source>
        <strain evidence="2 3">cv. Gransden 2004</strain>
    </source>
</reference>
<reference evidence="2 3" key="2">
    <citation type="journal article" date="2018" name="Plant J.">
        <title>The Physcomitrella patens chromosome-scale assembly reveals moss genome structure and evolution.</title>
        <authorList>
            <person name="Lang D."/>
            <person name="Ullrich K.K."/>
            <person name="Murat F."/>
            <person name="Fuchs J."/>
            <person name="Jenkins J."/>
            <person name="Haas F.B."/>
            <person name="Piednoel M."/>
            <person name="Gundlach H."/>
            <person name="Van Bel M."/>
            <person name="Meyberg R."/>
            <person name="Vives C."/>
            <person name="Morata J."/>
            <person name="Symeonidi A."/>
            <person name="Hiss M."/>
            <person name="Muchero W."/>
            <person name="Kamisugi Y."/>
            <person name="Saleh O."/>
            <person name="Blanc G."/>
            <person name="Decker E.L."/>
            <person name="van Gessel N."/>
            <person name="Grimwood J."/>
            <person name="Hayes R.D."/>
            <person name="Graham S.W."/>
            <person name="Gunter L.E."/>
            <person name="McDaniel S.F."/>
            <person name="Hoernstein S.N.W."/>
            <person name="Larsson A."/>
            <person name="Li F.W."/>
            <person name="Perroud P.F."/>
            <person name="Phillips J."/>
            <person name="Ranjan P."/>
            <person name="Rokshar D.S."/>
            <person name="Rothfels C.J."/>
            <person name="Schneider L."/>
            <person name="Shu S."/>
            <person name="Stevenson D.W."/>
            <person name="Thummler F."/>
            <person name="Tillich M."/>
            <person name="Villarreal Aguilar J.C."/>
            <person name="Widiez T."/>
            <person name="Wong G.K."/>
            <person name="Wymore A."/>
            <person name="Zhang Y."/>
            <person name="Zimmer A.D."/>
            <person name="Quatrano R.S."/>
            <person name="Mayer K.F.X."/>
            <person name="Goodstein D."/>
            <person name="Casacuberta J.M."/>
            <person name="Vandepoele K."/>
            <person name="Reski R."/>
            <person name="Cuming A.C."/>
            <person name="Tuskan G.A."/>
            <person name="Maumus F."/>
            <person name="Salse J."/>
            <person name="Schmutz J."/>
            <person name="Rensing S.A."/>
        </authorList>
    </citation>
    <scope>NUCLEOTIDE SEQUENCE [LARGE SCALE GENOMIC DNA]</scope>
    <source>
        <strain evidence="2 3">cv. Gransden 2004</strain>
    </source>
</reference>
<feature type="region of interest" description="Disordered" evidence="1">
    <location>
        <begin position="383"/>
        <end position="425"/>
    </location>
</feature>
<dbReference type="EMBL" id="ABEU02000021">
    <property type="status" value="NOT_ANNOTATED_CDS"/>
    <property type="molecule type" value="Genomic_DNA"/>
</dbReference>
<dbReference type="AlphaFoldDB" id="A0A7I4FE36"/>
<evidence type="ECO:0000313" key="2">
    <source>
        <dbReference type="EnsemblPlants" id="Pp3c21_13560V3.1"/>
    </source>
</evidence>
<sequence length="541" mass="58441">ACCAACNAPVSYFSTSWVVTPGTSRDPVADVDDKPDLSLTVTADTLVLPRLFSPTLPAYHCVNGAAVKSPAGASLRRTASLNLSSAHGRNRAIDANVIRLFPSTKFEYASRRSINSFILSRLSILLIACTAWVPASGDRNHRHTHVTDSLKSGCGTIKRAVRSRAIDRSRFHYGNTSCSISNILGSKPGRTRRYLCRARPVLIPIPPPGRSQPVALCSPAPHLTFQRIAFVPGAALQPSLSPVSIHVSAPLPLSHTTGSSPLSDRAGFDARLDELPTRAAFNAHTRDTHTTATRLVNTRHPSIQPPTRCPCTTSLTDPPRLPQIEPHTTPASADTPPPPQVHNSITPATPTTTQMHAYQCNHNSRRNATPQLFYTRVAQNIVPPTATPTCPRDRSPLPPLPSPSRPTTSPPISTRTQRLRLPEPPPPKVLLGAATALAASSSPYIPLRHPLHPRSHLQVVSIEFTTCVTNRIWIAKSPGPATFACRCRFDSTCSKITRTWPATVGSFGSRHSTASCIHFSLLFVSFSISTPNCCTRDKSTP</sequence>